<dbReference type="Pfam" id="PF13827">
    <property type="entry name" value="DUF4189"/>
    <property type="match status" value="1"/>
</dbReference>
<proteinExistence type="predicted"/>
<dbReference type="RefSeq" id="WP_007523323.1">
    <property type="nucleotide sequence ID" value="NZ_QEPN01000008.1"/>
</dbReference>
<gene>
    <name evidence="3" type="ORF">DPV93_08890</name>
</gene>
<evidence type="ECO:0000313" key="3">
    <source>
        <dbReference type="EMBL" id="RDE70283.1"/>
    </source>
</evidence>
<dbReference type="Proteomes" id="UP000253872">
    <property type="component" value="Unassembled WGS sequence"/>
</dbReference>
<sequence>MRSHKIKLICLAALATFLTSCSTMYNPLDTLYWHGKEDYEFFARKRLPDESYQCFKDNEKSYIHAYRLALYDLQTYEVGRNSRTIFLTTEKVYTGGHTWTYVFTDANHKITSIRDATGFGDIEKEFGCGEYQEAVKIATPEELKKRKIKPRLWAAIARSPEINQMMWASDAAYSTLEQAKQDALKQCQEYGGKDCQLAIGISNMCLGLASGRDSSGLRDYFGNSIIPEHAKAMAVENCQAKGGSSCEPSPAPSLCALPCDMLKDKTCNFDSPQVIMPGVKGGKAFNVALDGNVIK</sequence>
<organism evidence="3 4">
    <name type="scientific">Haemophilus sputorum</name>
    <dbReference type="NCBI Taxonomy" id="1078480"/>
    <lineage>
        <taxon>Bacteria</taxon>
        <taxon>Pseudomonadati</taxon>
        <taxon>Pseudomonadota</taxon>
        <taxon>Gammaproteobacteria</taxon>
        <taxon>Pasteurellales</taxon>
        <taxon>Pasteurellaceae</taxon>
        <taxon>Haemophilus</taxon>
    </lineage>
</organism>
<comment type="caution">
    <text evidence="3">The sequence shown here is derived from an EMBL/GenBank/DDBJ whole genome shotgun (WGS) entry which is preliminary data.</text>
</comment>
<feature type="domain" description="DUF4189" evidence="2">
    <location>
        <begin position="153"/>
        <end position="247"/>
    </location>
</feature>
<dbReference type="AlphaFoldDB" id="A0A369YF37"/>
<keyword evidence="1" id="KW-0732">Signal</keyword>
<accession>A0A369YF37</accession>
<evidence type="ECO:0000313" key="4">
    <source>
        <dbReference type="Proteomes" id="UP000253872"/>
    </source>
</evidence>
<dbReference type="EMBL" id="QEPN01000008">
    <property type="protein sequence ID" value="RDE70283.1"/>
    <property type="molecule type" value="Genomic_DNA"/>
</dbReference>
<feature type="chain" id="PRO_5016563074" evidence="1">
    <location>
        <begin position="26"/>
        <end position="295"/>
    </location>
</feature>
<evidence type="ECO:0000259" key="2">
    <source>
        <dbReference type="Pfam" id="PF13827"/>
    </source>
</evidence>
<protein>
    <submittedName>
        <fullName evidence="3">DUF4189 domain-containing protein</fullName>
    </submittedName>
</protein>
<dbReference type="InterPro" id="IPR025240">
    <property type="entry name" value="DUF4189"/>
</dbReference>
<feature type="signal peptide" evidence="1">
    <location>
        <begin position="1"/>
        <end position="25"/>
    </location>
</feature>
<name>A0A369YF37_9PAST</name>
<evidence type="ECO:0000256" key="1">
    <source>
        <dbReference type="SAM" id="SignalP"/>
    </source>
</evidence>
<dbReference type="PROSITE" id="PS51257">
    <property type="entry name" value="PROKAR_LIPOPROTEIN"/>
    <property type="match status" value="1"/>
</dbReference>
<reference evidence="3 4" key="1">
    <citation type="submission" date="2018-05" db="EMBL/GenBank/DDBJ databases">
        <title>Draft Genome Sequences for a Diverse set of 7 Haemophilus Species.</title>
        <authorList>
            <person name="Nichols M."/>
            <person name="Topaz N."/>
            <person name="Wang X."/>
            <person name="Wang X."/>
            <person name="Boxrud D."/>
        </authorList>
    </citation>
    <scope>NUCLEOTIDE SEQUENCE [LARGE SCALE GENOMIC DNA]</scope>
    <source>
        <strain evidence="3 4">C2002001239</strain>
    </source>
</reference>